<dbReference type="GO" id="GO:0008360">
    <property type="term" value="P:regulation of cell shape"/>
    <property type="evidence" value="ECO:0007669"/>
    <property type="project" value="UniProtKB-UniRule"/>
</dbReference>
<sequence>MRTILFLLLILTWSLPAMAWEPLITGDSRAPEDLFVVDKKNQTFFVFSNKSPLRKEYKWEVTTGEGVGDKEVEGDLKTPEGIYFIERQIDTRHLDRDLYGEMGLTLNYPNPVDRAKGKTGFGIWLHGRGKEVVPFDTEGCVAMDMKYMHRLEDMVQLQNTPVVITSTMSWEEDEIELEKSRKIADLSLDWAAAWSDGTGEYFEFYLPDRFARSSGKSFSSFKNHKQGLFNTYDWMDVYIEQPKVLAGPDYWVSYFGQVFNSSGFFSSGVKRLYWQKDEAGDLRIVGEEFRNYNKPGLKDSYIKDRGQRLKQVVEKWRQAWLEADVDKYASFYHPDAVQGNVRGLDSILKDKKDLWERGNEPAEIEISDIEAHVGRDGFEVRFKQEYASRSGYSDKGIKTLQFVPGSGDSWLILREDWRETG</sequence>
<evidence type="ECO:0000256" key="7">
    <source>
        <dbReference type="PROSITE-ProRule" id="PRU01373"/>
    </source>
</evidence>
<evidence type="ECO:0000259" key="9">
    <source>
        <dbReference type="PROSITE" id="PS52029"/>
    </source>
</evidence>
<feature type="domain" description="L,D-TPase catalytic" evidence="9">
    <location>
        <begin position="33"/>
        <end position="165"/>
    </location>
</feature>
<evidence type="ECO:0000256" key="2">
    <source>
        <dbReference type="ARBA" id="ARBA00005992"/>
    </source>
</evidence>
<dbReference type="EMBL" id="ACJN02000003">
    <property type="protein sequence ID" value="EFI33976.1"/>
    <property type="molecule type" value="Genomic_DNA"/>
</dbReference>
<dbReference type="GO" id="GO:0004180">
    <property type="term" value="F:carboxypeptidase activity"/>
    <property type="evidence" value="ECO:0007669"/>
    <property type="project" value="UniProtKB-ARBA"/>
</dbReference>
<keyword evidence="5 7" id="KW-0573">Peptidoglycan synthesis</keyword>
<proteinExistence type="inferred from homology"/>
<name>D6STG0_9BACT</name>
<feature type="chain" id="PRO_5003088193" evidence="8">
    <location>
        <begin position="20"/>
        <end position="421"/>
    </location>
</feature>
<protein>
    <submittedName>
        <fullName evidence="10">ErfK/YbiS/YcfS/YnhG family protein</fullName>
    </submittedName>
</protein>
<keyword evidence="6 7" id="KW-0961">Cell wall biogenesis/degradation</keyword>
<gene>
    <name evidence="10" type="ORF">Dthio_PD1315</name>
</gene>
<evidence type="ECO:0000256" key="5">
    <source>
        <dbReference type="ARBA" id="ARBA00022984"/>
    </source>
</evidence>
<evidence type="ECO:0000256" key="8">
    <source>
        <dbReference type="SAM" id="SignalP"/>
    </source>
</evidence>
<feature type="active site" description="Nucleophile" evidence="7">
    <location>
        <position position="140"/>
    </location>
</feature>
<dbReference type="InterPro" id="IPR005490">
    <property type="entry name" value="LD_TPept_cat_dom"/>
</dbReference>
<dbReference type="Gene3D" id="3.10.450.50">
    <property type="match status" value="1"/>
</dbReference>
<dbReference type="PANTHER" id="PTHR36699">
    <property type="entry name" value="LD-TRANSPEPTIDASE"/>
    <property type="match status" value="1"/>
</dbReference>
<keyword evidence="11" id="KW-1185">Reference proteome</keyword>
<dbReference type="PROSITE" id="PS52029">
    <property type="entry name" value="LD_TPASE"/>
    <property type="match status" value="1"/>
</dbReference>
<dbReference type="AlphaFoldDB" id="D6STG0"/>
<comment type="caution">
    <text evidence="10">The sequence shown here is derived from an EMBL/GenBank/DDBJ whole genome shotgun (WGS) entry which is preliminary data.</text>
</comment>
<comment type="similarity">
    <text evidence="2">Belongs to the YkuD family.</text>
</comment>
<organism evidence="10 11">
    <name type="scientific">Desulfonatronospira thiodismutans ASO3-1</name>
    <dbReference type="NCBI Taxonomy" id="555779"/>
    <lineage>
        <taxon>Bacteria</taxon>
        <taxon>Pseudomonadati</taxon>
        <taxon>Thermodesulfobacteriota</taxon>
        <taxon>Desulfovibrionia</taxon>
        <taxon>Desulfovibrionales</taxon>
        <taxon>Desulfonatronovibrionaceae</taxon>
        <taxon>Desulfonatronospira</taxon>
    </lineage>
</organism>
<evidence type="ECO:0000256" key="4">
    <source>
        <dbReference type="ARBA" id="ARBA00022960"/>
    </source>
</evidence>
<keyword evidence="3" id="KW-0808">Transferase</keyword>
<dbReference type="eggNOG" id="COG3034">
    <property type="taxonomic scope" value="Bacteria"/>
</dbReference>
<dbReference type="InterPro" id="IPR032710">
    <property type="entry name" value="NTF2-like_dom_sf"/>
</dbReference>
<dbReference type="Proteomes" id="UP000005496">
    <property type="component" value="Unassembled WGS sequence"/>
</dbReference>
<dbReference type="GO" id="GO:0071555">
    <property type="term" value="P:cell wall organization"/>
    <property type="evidence" value="ECO:0007669"/>
    <property type="project" value="UniProtKB-UniRule"/>
</dbReference>
<evidence type="ECO:0000313" key="11">
    <source>
        <dbReference type="Proteomes" id="UP000005496"/>
    </source>
</evidence>
<dbReference type="OrthoDB" id="9809748at2"/>
<keyword evidence="4 7" id="KW-0133">Cell shape</keyword>
<dbReference type="SUPFAM" id="SSF54427">
    <property type="entry name" value="NTF2-like"/>
    <property type="match status" value="1"/>
</dbReference>
<feature type="signal peptide" evidence="8">
    <location>
        <begin position="1"/>
        <end position="19"/>
    </location>
</feature>
<evidence type="ECO:0000256" key="6">
    <source>
        <dbReference type="ARBA" id="ARBA00023316"/>
    </source>
</evidence>
<reference evidence="10" key="1">
    <citation type="submission" date="2010-05" db="EMBL/GenBank/DDBJ databases">
        <title>The draft genome of Desulfonatronospira thiodismutans ASO3-1.</title>
        <authorList>
            <consortium name="US DOE Joint Genome Institute (JGI-PGF)"/>
            <person name="Lucas S."/>
            <person name="Copeland A."/>
            <person name="Lapidus A."/>
            <person name="Cheng J.-F."/>
            <person name="Bruce D."/>
            <person name="Goodwin L."/>
            <person name="Pitluck S."/>
            <person name="Chertkov O."/>
            <person name="Brettin T."/>
            <person name="Detter J.C."/>
            <person name="Han C."/>
            <person name="Land M.L."/>
            <person name="Hauser L."/>
            <person name="Kyrpides N."/>
            <person name="Mikhailova N."/>
            <person name="Muyzer G."/>
            <person name="Woyke T."/>
        </authorList>
    </citation>
    <scope>NUCLEOTIDE SEQUENCE [LARGE SCALE GENOMIC DNA]</scope>
    <source>
        <strain evidence="10">ASO3-1</strain>
    </source>
</reference>
<accession>D6STG0</accession>
<feature type="active site" description="Proton donor/acceptor" evidence="7">
    <location>
        <position position="126"/>
    </location>
</feature>
<dbReference type="UniPathway" id="UPA00219"/>
<dbReference type="PANTHER" id="PTHR36699:SF1">
    <property type="entry name" value="L,D-TRANSPEPTIDASE YAFK-RELATED"/>
    <property type="match status" value="1"/>
</dbReference>
<dbReference type="CDD" id="cd16913">
    <property type="entry name" value="YkuD_like"/>
    <property type="match status" value="1"/>
</dbReference>
<evidence type="ECO:0000256" key="3">
    <source>
        <dbReference type="ARBA" id="ARBA00022679"/>
    </source>
</evidence>
<dbReference type="GO" id="GO:0016740">
    <property type="term" value="F:transferase activity"/>
    <property type="evidence" value="ECO:0007669"/>
    <property type="project" value="UniProtKB-KW"/>
</dbReference>
<dbReference type="Gene3D" id="2.40.440.10">
    <property type="entry name" value="L,D-transpeptidase catalytic domain-like"/>
    <property type="match status" value="1"/>
</dbReference>
<dbReference type="InterPro" id="IPR038063">
    <property type="entry name" value="Transpep_catalytic_dom"/>
</dbReference>
<dbReference type="GO" id="GO:0009252">
    <property type="term" value="P:peptidoglycan biosynthetic process"/>
    <property type="evidence" value="ECO:0007669"/>
    <property type="project" value="UniProtKB-UniPathway"/>
</dbReference>
<dbReference type="SUPFAM" id="SSF141523">
    <property type="entry name" value="L,D-transpeptidase catalytic domain-like"/>
    <property type="match status" value="1"/>
</dbReference>
<dbReference type="Pfam" id="PF03734">
    <property type="entry name" value="YkuD"/>
    <property type="match status" value="1"/>
</dbReference>
<comment type="pathway">
    <text evidence="1 7">Cell wall biogenesis; peptidoglycan biosynthesis.</text>
</comment>
<dbReference type="InterPro" id="IPR056203">
    <property type="entry name" value="Cds6_C"/>
</dbReference>
<keyword evidence="8" id="KW-0732">Signal</keyword>
<dbReference type="Pfam" id="PF24125">
    <property type="entry name" value="Cds6_C"/>
    <property type="match status" value="2"/>
</dbReference>
<evidence type="ECO:0000256" key="1">
    <source>
        <dbReference type="ARBA" id="ARBA00004752"/>
    </source>
</evidence>
<evidence type="ECO:0000313" key="10">
    <source>
        <dbReference type="EMBL" id="EFI33976.1"/>
    </source>
</evidence>